<dbReference type="InterPro" id="IPR002295">
    <property type="entry name" value="N4/N6-MTase_EcoPI_Mod-like"/>
</dbReference>
<organism evidence="8 9">
    <name type="scientific">Hyphobacterium marinum</name>
    <dbReference type="NCBI Taxonomy" id="3116574"/>
    <lineage>
        <taxon>Bacteria</taxon>
        <taxon>Pseudomonadati</taxon>
        <taxon>Pseudomonadota</taxon>
        <taxon>Alphaproteobacteria</taxon>
        <taxon>Maricaulales</taxon>
        <taxon>Maricaulaceae</taxon>
        <taxon>Hyphobacterium</taxon>
    </lineage>
</organism>
<keyword evidence="5" id="KW-0949">S-adenosyl-L-methionine</keyword>
<evidence type="ECO:0000256" key="6">
    <source>
        <dbReference type="ARBA" id="ARBA00047942"/>
    </source>
</evidence>
<keyword evidence="4 8" id="KW-0808">Transferase</keyword>
<dbReference type="PRINTS" id="PR00506">
    <property type="entry name" value="D21N6MTFRASE"/>
</dbReference>
<feature type="domain" description="DNA methylase N-4/N-6" evidence="7">
    <location>
        <begin position="120"/>
        <end position="437"/>
    </location>
</feature>
<comment type="caution">
    <text evidence="8">The sequence shown here is derived from an EMBL/GenBank/DDBJ whole genome shotgun (WGS) entry which is preliminary data.</text>
</comment>
<dbReference type="Pfam" id="PF01555">
    <property type="entry name" value="N6_N4_Mtase"/>
    <property type="match status" value="1"/>
</dbReference>
<evidence type="ECO:0000256" key="2">
    <source>
        <dbReference type="ARBA" id="ARBA00011900"/>
    </source>
</evidence>
<dbReference type="GO" id="GO:0008168">
    <property type="term" value="F:methyltransferase activity"/>
    <property type="evidence" value="ECO:0007669"/>
    <property type="project" value="UniProtKB-KW"/>
</dbReference>
<evidence type="ECO:0000256" key="3">
    <source>
        <dbReference type="ARBA" id="ARBA00022603"/>
    </source>
</evidence>
<dbReference type="PIRSF" id="PIRSF015855">
    <property type="entry name" value="TypeIII_Mtase_mKpnI"/>
    <property type="match status" value="1"/>
</dbReference>
<dbReference type="InterPro" id="IPR002941">
    <property type="entry name" value="DNA_methylase_N4/N6"/>
</dbReference>
<evidence type="ECO:0000256" key="1">
    <source>
        <dbReference type="ARBA" id="ARBA00006594"/>
    </source>
</evidence>
<dbReference type="EMBL" id="JAZDRO010000001">
    <property type="protein sequence ID" value="MEE2565841.1"/>
    <property type="molecule type" value="Genomic_DNA"/>
</dbReference>
<dbReference type="Proteomes" id="UP001310692">
    <property type="component" value="Unassembled WGS sequence"/>
</dbReference>
<dbReference type="GO" id="GO:0032259">
    <property type="term" value="P:methylation"/>
    <property type="evidence" value="ECO:0007669"/>
    <property type="project" value="UniProtKB-KW"/>
</dbReference>
<sequence length="649" mass="73229">MTIEKLDASTPDLTRQNIERLLELFPECRTEGSREDAPMVDFDLLRQALSDYLVEGPAERYRLDWPGKRQALLTANTPIDKTLRPMREESVDFDTTRNLFIEGDNLDALKLLQETYLGKVKMIYIDPPYNTGSDFVYDDDFAVSEAQFSEGSEQRSSELGKLVSNPSSNGRFHSDWMTMIYSRLRLARNLLSSDGLIFISIDDNEQSKLRQIADEIFGEENFVDQMVWKKRYGGGAKEKHLITLHEYVLVFAKDIETLDNFQIPLTEESIKRYYKSKDDNFSSRGPYRTHPLEATKSMGARPNLVFPIPGPDGELITPKRQWLWSKERVEDALRYGELEFVKDRSGGWSVHTKQYLRDRDGTQRTGKPFSIIDDVYTQHGTNEVIDLFGDARIFPFPKPTAFLKKLLEIALTGADSEIVVDLFAGSGSLAHAISAYNYEQSTRHRCFTIQIDEIVSDRQEAREHGYATIAEVTRERIRRAGKKIIKETPELAGKLDTGFRAFRTDSGNFVDTSVTPKEATQEALLGMVSHIKDDRSEEDLLFGALLRWGVDITLPIEQRELAGRTVWLVDAPEDGTGKGAALIACFAQPGGSGPNGKSAGIDTELADAMAELTPLRVLFRDDGFASDAAKENVHSRLKQRAPDTQVRVL</sequence>
<keyword evidence="3 8" id="KW-0489">Methyltransferase</keyword>
<evidence type="ECO:0000256" key="4">
    <source>
        <dbReference type="ARBA" id="ARBA00022679"/>
    </source>
</evidence>
<proteinExistence type="inferred from homology"/>
<dbReference type="SUPFAM" id="SSF53335">
    <property type="entry name" value="S-adenosyl-L-methionine-dependent methyltransferases"/>
    <property type="match status" value="1"/>
</dbReference>
<dbReference type="RefSeq" id="WP_330195372.1">
    <property type="nucleotide sequence ID" value="NZ_JAZDRO010000001.1"/>
</dbReference>
<reference evidence="8 9" key="1">
    <citation type="submission" date="2024-01" db="EMBL/GenBank/DDBJ databases">
        <title>Hyphobacterium bacterium isolated from marine sediment.</title>
        <authorList>
            <person name="Zhao S."/>
        </authorList>
    </citation>
    <scope>NUCLEOTIDE SEQUENCE [LARGE SCALE GENOMIC DNA]</scope>
    <source>
        <strain evidence="8 9">Y60-23</strain>
    </source>
</reference>
<keyword evidence="9" id="KW-1185">Reference proteome</keyword>
<evidence type="ECO:0000313" key="8">
    <source>
        <dbReference type="EMBL" id="MEE2565841.1"/>
    </source>
</evidence>
<dbReference type="EC" id="2.1.1.72" evidence="2"/>
<gene>
    <name evidence="8" type="ORF">V0U35_04045</name>
</gene>
<evidence type="ECO:0000256" key="5">
    <source>
        <dbReference type="ARBA" id="ARBA00022691"/>
    </source>
</evidence>
<evidence type="ECO:0000259" key="7">
    <source>
        <dbReference type="Pfam" id="PF01555"/>
    </source>
</evidence>
<dbReference type="InterPro" id="IPR029063">
    <property type="entry name" value="SAM-dependent_MTases_sf"/>
</dbReference>
<dbReference type="PROSITE" id="PS00092">
    <property type="entry name" value="N6_MTASE"/>
    <property type="match status" value="1"/>
</dbReference>
<protein>
    <recommendedName>
        <fullName evidence="2">site-specific DNA-methyltransferase (adenine-specific)</fullName>
        <ecNumber evidence="2">2.1.1.72</ecNumber>
    </recommendedName>
</protein>
<dbReference type="InterPro" id="IPR002052">
    <property type="entry name" value="DNA_methylase_N6_adenine_CS"/>
</dbReference>
<name>A0ABU7LWB7_9PROT</name>
<dbReference type="Gene3D" id="3.40.50.150">
    <property type="entry name" value="Vaccinia Virus protein VP39"/>
    <property type="match status" value="1"/>
</dbReference>
<comment type="similarity">
    <text evidence="1">Belongs to the N(4)/N(6)-methyltransferase family.</text>
</comment>
<accession>A0ABU7LWB7</accession>
<evidence type="ECO:0000313" key="9">
    <source>
        <dbReference type="Proteomes" id="UP001310692"/>
    </source>
</evidence>
<comment type="catalytic activity">
    <reaction evidence="6">
        <text>a 2'-deoxyadenosine in DNA + S-adenosyl-L-methionine = an N(6)-methyl-2'-deoxyadenosine in DNA + S-adenosyl-L-homocysteine + H(+)</text>
        <dbReference type="Rhea" id="RHEA:15197"/>
        <dbReference type="Rhea" id="RHEA-COMP:12418"/>
        <dbReference type="Rhea" id="RHEA-COMP:12419"/>
        <dbReference type="ChEBI" id="CHEBI:15378"/>
        <dbReference type="ChEBI" id="CHEBI:57856"/>
        <dbReference type="ChEBI" id="CHEBI:59789"/>
        <dbReference type="ChEBI" id="CHEBI:90615"/>
        <dbReference type="ChEBI" id="CHEBI:90616"/>
        <dbReference type="EC" id="2.1.1.72"/>
    </reaction>
</comment>